<evidence type="ECO:0000313" key="3">
    <source>
        <dbReference type="Proteomes" id="UP000775872"/>
    </source>
</evidence>
<protein>
    <submittedName>
        <fullName evidence="2">Uncharacterized protein</fullName>
    </submittedName>
</protein>
<keyword evidence="3" id="KW-1185">Reference proteome</keyword>
<keyword evidence="1" id="KW-0732">Signal</keyword>
<name>A0A9N9ZB72_9HYPO</name>
<feature type="chain" id="PRO_5040404840" evidence="1">
    <location>
        <begin position="21"/>
        <end position="197"/>
    </location>
</feature>
<dbReference type="AlphaFoldDB" id="A0A9N9ZB72"/>
<comment type="caution">
    <text evidence="2">The sequence shown here is derived from an EMBL/GenBank/DDBJ whole genome shotgun (WGS) entry which is preliminary data.</text>
</comment>
<evidence type="ECO:0000256" key="1">
    <source>
        <dbReference type="SAM" id="SignalP"/>
    </source>
</evidence>
<reference evidence="2" key="1">
    <citation type="submission" date="2021-10" db="EMBL/GenBank/DDBJ databases">
        <authorList>
            <person name="Piombo E."/>
        </authorList>
    </citation>
    <scope>NUCLEOTIDE SEQUENCE</scope>
</reference>
<organism evidence="2 3">
    <name type="scientific">Clonostachys solani</name>
    <dbReference type="NCBI Taxonomy" id="160281"/>
    <lineage>
        <taxon>Eukaryota</taxon>
        <taxon>Fungi</taxon>
        <taxon>Dikarya</taxon>
        <taxon>Ascomycota</taxon>
        <taxon>Pezizomycotina</taxon>
        <taxon>Sordariomycetes</taxon>
        <taxon>Hypocreomycetidae</taxon>
        <taxon>Hypocreales</taxon>
        <taxon>Bionectriaceae</taxon>
        <taxon>Clonostachys</taxon>
    </lineage>
</organism>
<gene>
    <name evidence="2" type="ORF">CSOL1703_00015498</name>
</gene>
<dbReference type="OrthoDB" id="5140168at2759"/>
<dbReference type="Proteomes" id="UP000775872">
    <property type="component" value="Unassembled WGS sequence"/>
</dbReference>
<feature type="signal peptide" evidence="1">
    <location>
        <begin position="1"/>
        <end position="20"/>
    </location>
</feature>
<proteinExistence type="predicted"/>
<sequence>MVAIGYISVVLVGLAGLATASPSQGDMVNMESRYVKATFGGPGAAPKWRVRDESGSSLAKRISCASGNCKIPSTFGGHKMAGAIKMRDVDSLYERDNDYDVSLTKRISCASGNCKIPSTFGKHKMAGAIKMRDEDSLYERDDEFDGHLAKRISCASGNCKFPSTFGKHKMAGAVARDEDALFERYESEGRNPVAWAA</sequence>
<evidence type="ECO:0000313" key="2">
    <source>
        <dbReference type="EMBL" id="CAH0052377.1"/>
    </source>
</evidence>
<accession>A0A9N9ZB72</accession>
<dbReference type="EMBL" id="CABFOC020000044">
    <property type="protein sequence ID" value="CAH0052377.1"/>
    <property type="molecule type" value="Genomic_DNA"/>
</dbReference>